<evidence type="ECO:0000256" key="7">
    <source>
        <dbReference type="ARBA" id="ARBA00023242"/>
    </source>
</evidence>
<evidence type="ECO:0000313" key="11">
    <source>
        <dbReference type="EMBL" id="CAA7257434.1"/>
    </source>
</evidence>
<dbReference type="Proteomes" id="UP000467700">
    <property type="component" value="Unassembled WGS sequence"/>
</dbReference>
<evidence type="ECO:0000256" key="6">
    <source>
        <dbReference type="ARBA" id="ARBA00022801"/>
    </source>
</evidence>
<keyword evidence="12" id="KW-1185">Reference proteome</keyword>
<organism evidence="11 12">
    <name type="scientific">Cyclocybe aegerita</name>
    <name type="common">Black poplar mushroom</name>
    <name type="synonym">Agrocybe aegerita</name>
    <dbReference type="NCBI Taxonomy" id="1973307"/>
    <lineage>
        <taxon>Eukaryota</taxon>
        <taxon>Fungi</taxon>
        <taxon>Dikarya</taxon>
        <taxon>Basidiomycota</taxon>
        <taxon>Agaricomycotina</taxon>
        <taxon>Agaricomycetes</taxon>
        <taxon>Agaricomycetidae</taxon>
        <taxon>Agaricales</taxon>
        <taxon>Agaricineae</taxon>
        <taxon>Bolbitiaceae</taxon>
        <taxon>Cyclocybe</taxon>
    </lineage>
</organism>
<evidence type="ECO:0000256" key="2">
    <source>
        <dbReference type="ARBA" id="ARBA00004123"/>
    </source>
</evidence>
<evidence type="ECO:0000256" key="9">
    <source>
        <dbReference type="SAM" id="MobiDB-lite"/>
    </source>
</evidence>
<accession>A0A8S0XJ63</accession>
<keyword evidence="5" id="KW-0479">Metal-binding</keyword>
<comment type="similarity">
    <text evidence="3">Belongs to the HARBI1 family.</text>
</comment>
<dbReference type="EMBL" id="CACVBS010000001">
    <property type="protein sequence ID" value="CAA7257434.1"/>
    <property type="molecule type" value="Genomic_DNA"/>
</dbReference>
<evidence type="ECO:0000256" key="5">
    <source>
        <dbReference type="ARBA" id="ARBA00022723"/>
    </source>
</evidence>
<evidence type="ECO:0000256" key="1">
    <source>
        <dbReference type="ARBA" id="ARBA00001968"/>
    </source>
</evidence>
<keyword evidence="7" id="KW-0539">Nucleus</keyword>
<dbReference type="PANTHER" id="PTHR22930:SF85">
    <property type="entry name" value="GH03217P-RELATED"/>
    <property type="match status" value="1"/>
</dbReference>
<evidence type="ECO:0000313" key="12">
    <source>
        <dbReference type="Proteomes" id="UP000467700"/>
    </source>
</evidence>
<dbReference type="OrthoDB" id="2641813at2759"/>
<dbReference type="InterPro" id="IPR027806">
    <property type="entry name" value="HARBI1_dom"/>
</dbReference>
<comment type="caution">
    <text evidence="11">The sequence shown here is derived from an EMBL/GenBank/DDBJ whole genome shotgun (WGS) entry which is preliminary data.</text>
</comment>
<reference evidence="11 12" key="1">
    <citation type="submission" date="2020-01" db="EMBL/GenBank/DDBJ databases">
        <authorList>
            <person name="Gupta K D."/>
        </authorList>
    </citation>
    <scope>NUCLEOTIDE SEQUENCE [LARGE SCALE GENOMIC DNA]</scope>
</reference>
<evidence type="ECO:0000259" key="10">
    <source>
        <dbReference type="Pfam" id="PF13359"/>
    </source>
</evidence>
<comment type="cofactor">
    <cofactor evidence="1">
        <name>a divalent metal cation</name>
        <dbReference type="ChEBI" id="CHEBI:60240"/>
    </cofactor>
</comment>
<dbReference type="GO" id="GO:0004518">
    <property type="term" value="F:nuclease activity"/>
    <property type="evidence" value="ECO:0007669"/>
    <property type="project" value="UniProtKB-KW"/>
</dbReference>
<feature type="compositionally biased region" description="Low complexity" evidence="9">
    <location>
        <begin position="54"/>
        <end position="70"/>
    </location>
</feature>
<protein>
    <recommendedName>
        <fullName evidence="10">DDE Tnp4 domain-containing protein</fullName>
    </recommendedName>
</protein>
<dbReference type="PANTHER" id="PTHR22930">
    <property type="match status" value="1"/>
</dbReference>
<feature type="coiled-coil region" evidence="8">
    <location>
        <begin position="371"/>
        <end position="400"/>
    </location>
</feature>
<keyword evidence="8" id="KW-0175">Coiled coil</keyword>
<proteinExistence type="inferred from homology"/>
<dbReference type="GO" id="GO:0016787">
    <property type="term" value="F:hydrolase activity"/>
    <property type="evidence" value="ECO:0007669"/>
    <property type="project" value="UniProtKB-KW"/>
</dbReference>
<feature type="region of interest" description="Disordered" evidence="9">
    <location>
        <begin position="37"/>
        <end position="77"/>
    </location>
</feature>
<dbReference type="InterPro" id="IPR045249">
    <property type="entry name" value="HARBI1-like"/>
</dbReference>
<dbReference type="GO" id="GO:0046872">
    <property type="term" value="F:metal ion binding"/>
    <property type="evidence" value="ECO:0007669"/>
    <property type="project" value="UniProtKB-KW"/>
</dbReference>
<evidence type="ECO:0000256" key="3">
    <source>
        <dbReference type="ARBA" id="ARBA00006958"/>
    </source>
</evidence>
<dbReference type="GO" id="GO:0005634">
    <property type="term" value="C:nucleus"/>
    <property type="evidence" value="ECO:0007669"/>
    <property type="project" value="UniProtKB-SubCell"/>
</dbReference>
<sequence>MPTCTDRQEAADALHQAFLVNFLTELEARKLRDELTYGDLSGDLDSDRSDVDMDSSSSSSLFSESSTSSSSEEEGTAAQDYINHPEIFRSYLRITPACFDDLVSAIEDDEVFSNNSQNDQMPVTEQVAIALYHFGHYGNAASCMKVALHFGVGYGTVQLWASPQAKEAAKQWVEKASCPAWRDGWLMVDGTLVPLFCQPAFFGNVWFDSKSNYSMNVQLVSTPDCQIIDYAVGLPGSQHDASAWEETQTFQCHSQLLEDGEWVWADSAYPLQKWCQAPYKKPEKLTRDNTTHNYHVSAVRVRSEHCVGYLKGQWSSLRGLRVAINNSAGLQYATLWIIACIHLHAFAMKHEAGQDMSSDKFYRQGKKYQRKQQHLERCWRQERRNRNAEEENQLDQVNDIGLLEGKLKRVELKESILEYLGQ</sequence>
<name>A0A8S0XJ63_CYCAE</name>
<feature type="domain" description="DDE Tnp4" evidence="10">
    <location>
        <begin position="188"/>
        <end position="344"/>
    </location>
</feature>
<keyword evidence="6" id="KW-0378">Hydrolase</keyword>
<evidence type="ECO:0000256" key="4">
    <source>
        <dbReference type="ARBA" id="ARBA00022722"/>
    </source>
</evidence>
<dbReference type="Pfam" id="PF13359">
    <property type="entry name" value="DDE_Tnp_4"/>
    <property type="match status" value="1"/>
</dbReference>
<dbReference type="AlphaFoldDB" id="A0A8S0XJ63"/>
<gene>
    <name evidence="11" type="ORF">AAE3_LOCUS123</name>
</gene>
<keyword evidence="4" id="KW-0540">Nuclease</keyword>
<evidence type="ECO:0000256" key="8">
    <source>
        <dbReference type="SAM" id="Coils"/>
    </source>
</evidence>
<comment type="subcellular location">
    <subcellularLocation>
        <location evidence="2">Nucleus</location>
    </subcellularLocation>
</comment>